<organism evidence="1 2">
    <name type="scientific">Globodera rostochiensis</name>
    <name type="common">Golden nematode worm</name>
    <name type="synonym">Heterodera rostochiensis</name>
    <dbReference type="NCBI Taxonomy" id="31243"/>
    <lineage>
        <taxon>Eukaryota</taxon>
        <taxon>Metazoa</taxon>
        <taxon>Ecdysozoa</taxon>
        <taxon>Nematoda</taxon>
        <taxon>Chromadorea</taxon>
        <taxon>Rhabditida</taxon>
        <taxon>Tylenchina</taxon>
        <taxon>Tylenchomorpha</taxon>
        <taxon>Tylenchoidea</taxon>
        <taxon>Heteroderidae</taxon>
        <taxon>Heteroderinae</taxon>
        <taxon>Globodera</taxon>
    </lineage>
</organism>
<dbReference type="WBParaSite" id="Gr19_v10_g12998.t1">
    <property type="protein sequence ID" value="Gr19_v10_g12998.t1"/>
    <property type="gene ID" value="Gr19_v10_g12998"/>
</dbReference>
<dbReference type="AlphaFoldDB" id="A0A914H0V2"/>
<reference evidence="2" key="1">
    <citation type="submission" date="2022-11" db="UniProtKB">
        <authorList>
            <consortium name="WormBaseParasite"/>
        </authorList>
    </citation>
    <scope>IDENTIFICATION</scope>
</reference>
<accession>A0A914H0V2</accession>
<sequence>MIPRIFGLVDFEKSYNEKLVGAQSARRIVVLRHWGRARGDQRSGPRADFFRSPKSRPTYWPPLSRHQQRFLANTKEPLTRRLGGSRYGKSTVIE</sequence>
<keyword evidence="1" id="KW-1185">Reference proteome</keyword>
<evidence type="ECO:0000313" key="1">
    <source>
        <dbReference type="Proteomes" id="UP000887572"/>
    </source>
</evidence>
<evidence type="ECO:0000313" key="2">
    <source>
        <dbReference type="WBParaSite" id="Gr19_v10_g12998.t1"/>
    </source>
</evidence>
<dbReference type="Proteomes" id="UP000887572">
    <property type="component" value="Unplaced"/>
</dbReference>
<name>A0A914H0V2_GLORO</name>
<protein>
    <submittedName>
        <fullName evidence="2">Uncharacterized protein</fullName>
    </submittedName>
</protein>
<proteinExistence type="predicted"/>